<accession>A0A7W1XTZ3</accession>
<evidence type="ECO:0000313" key="3">
    <source>
        <dbReference type="Proteomes" id="UP000538292"/>
    </source>
</evidence>
<dbReference type="AlphaFoldDB" id="A0A7W1XTZ3"/>
<comment type="caution">
    <text evidence="2">The sequence shown here is derived from an EMBL/GenBank/DDBJ whole genome shotgun (WGS) entry which is preliminary data.</text>
</comment>
<feature type="transmembrane region" description="Helical" evidence="1">
    <location>
        <begin position="57"/>
        <end position="81"/>
    </location>
</feature>
<organism evidence="2 3">
    <name type="scientific">Thermoactinomyces mirandus</name>
    <dbReference type="NCBI Taxonomy" id="2756294"/>
    <lineage>
        <taxon>Bacteria</taxon>
        <taxon>Bacillati</taxon>
        <taxon>Bacillota</taxon>
        <taxon>Bacilli</taxon>
        <taxon>Bacillales</taxon>
        <taxon>Thermoactinomycetaceae</taxon>
        <taxon>Thermoactinomyces</taxon>
    </lineage>
</organism>
<keyword evidence="1" id="KW-0472">Membrane</keyword>
<gene>
    <name evidence="2" type="ORF">H2C83_13100</name>
</gene>
<keyword evidence="1" id="KW-1133">Transmembrane helix</keyword>
<reference evidence="2 3" key="1">
    <citation type="submission" date="2020-07" db="EMBL/GenBank/DDBJ databases">
        <title>Thermoactinomyces phylogeny.</title>
        <authorList>
            <person name="Dunlap C."/>
        </authorList>
    </citation>
    <scope>NUCLEOTIDE SEQUENCE [LARGE SCALE GENOMIC DNA]</scope>
    <source>
        <strain evidence="2 3">AMNI-1</strain>
    </source>
</reference>
<protein>
    <submittedName>
        <fullName evidence="2">Uncharacterized protein</fullName>
    </submittedName>
</protein>
<proteinExistence type="predicted"/>
<name>A0A7W1XTZ3_9BACL</name>
<dbReference type="RefSeq" id="WP_181741577.1">
    <property type="nucleotide sequence ID" value="NZ_JACEOL010000043.1"/>
</dbReference>
<feature type="transmembrane region" description="Helical" evidence="1">
    <location>
        <begin position="31"/>
        <end position="51"/>
    </location>
</feature>
<sequence length="103" mass="11909">MRIRQILDLLDGYRKNAHQGGGRLANLKRFLFLYANLFSLIWIGYGTYAVVADQPNGQFLLGFGVAFAIVIFAASWFSYWLMGHYKRIDQMAKHVFSSSRKQR</sequence>
<evidence type="ECO:0000256" key="1">
    <source>
        <dbReference type="SAM" id="Phobius"/>
    </source>
</evidence>
<keyword evidence="3" id="KW-1185">Reference proteome</keyword>
<dbReference type="Proteomes" id="UP000538292">
    <property type="component" value="Unassembled WGS sequence"/>
</dbReference>
<dbReference type="EMBL" id="JACEOL010000043">
    <property type="protein sequence ID" value="MBA4603239.1"/>
    <property type="molecule type" value="Genomic_DNA"/>
</dbReference>
<evidence type="ECO:0000313" key="2">
    <source>
        <dbReference type="EMBL" id="MBA4603239.1"/>
    </source>
</evidence>
<keyword evidence="1" id="KW-0812">Transmembrane</keyword>